<evidence type="ECO:0000313" key="2">
    <source>
        <dbReference type="EMBL" id="SVC38177.1"/>
    </source>
</evidence>
<feature type="domain" description="HIT" evidence="1">
    <location>
        <begin position="1"/>
        <end position="106"/>
    </location>
</feature>
<reference evidence="2" key="1">
    <citation type="submission" date="2018-05" db="EMBL/GenBank/DDBJ databases">
        <authorList>
            <person name="Lanie J.A."/>
            <person name="Ng W.-L."/>
            <person name="Kazmierczak K.M."/>
            <person name="Andrzejewski T.M."/>
            <person name="Davidsen T.M."/>
            <person name="Wayne K.J."/>
            <person name="Tettelin H."/>
            <person name="Glass J.I."/>
            <person name="Rusch D."/>
            <person name="Podicherti R."/>
            <person name="Tsui H.-C.T."/>
            <person name="Winkler M.E."/>
        </authorList>
    </citation>
    <scope>NUCLEOTIDE SEQUENCE</scope>
</reference>
<dbReference type="InterPro" id="IPR052908">
    <property type="entry name" value="AP-4-A_phosphorylase"/>
</dbReference>
<dbReference type="PROSITE" id="PS51084">
    <property type="entry name" value="HIT_2"/>
    <property type="match status" value="1"/>
</dbReference>
<dbReference type="PANTHER" id="PTHR42997">
    <property type="entry name" value="HIT FAMILY HYDROLASE"/>
    <property type="match status" value="1"/>
</dbReference>
<dbReference type="InterPro" id="IPR019808">
    <property type="entry name" value="Histidine_triad_CS"/>
</dbReference>
<evidence type="ECO:0000259" key="1">
    <source>
        <dbReference type="PROSITE" id="PS51084"/>
    </source>
</evidence>
<sequence>MIESPFLDNRERLFENEIGFVVFDKYPVNKGHCLVLPHRIYSNYFDSTDEEIIGLNKLIFQTKDYLDREYQPSGYNIGVNCGQDAGQTVEHLHIHIIPRYPNDVDDPTGGVRGVIPHKQKY</sequence>
<name>A0A382LS95_9ZZZZ</name>
<dbReference type="InterPro" id="IPR011146">
    <property type="entry name" value="HIT-like"/>
</dbReference>
<dbReference type="PANTHER" id="PTHR42997:SF1">
    <property type="entry name" value="AP-4-A PHOSPHORYLASE"/>
    <property type="match status" value="1"/>
</dbReference>
<proteinExistence type="predicted"/>
<dbReference type="GO" id="GO:0003824">
    <property type="term" value="F:catalytic activity"/>
    <property type="evidence" value="ECO:0007669"/>
    <property type="project" value="InterPro"/>
</dbReference>
<dbReference type="Gene3D" id="3.30.428.10">
    <property type="entry name" value="HIT-like"/>
    <property type="match status" value="1"/>
</dbReference>
<organism evidence="2">
    <name type="scientific">marine metagenome</name>
    <dbReference type="NCBI Taxonomy" id="408172"/>
    <lineage>
        <taxon>unclassified sequences</taxon>
        <taxon>metagenomes</taxon>
        <taxon>ecological metagenomes</taxon>
    </lineage>
</organism>
<protein>
    <recommendedName>
        <fullName evidence="1">HIT domain-containing protein</fullName>
    </recommendedName>
</protein>
<dbReference type="Pfam" id="PF01230">
    <property type="entry name" value="HIT"/>
    <property type="match status" value="1"/>
</dbReference>
<gene>
    <name evidence="2" type="ORF">METZ01_LOCUS291031</name>
</gene>
<dbReference type="SUPFAM" id="SSF54197">
    <property type="entry name" value="HIT-like"/>
    <property type="match status" value="1"/>
</dbReference>
<accession>A0A382LS95</accession>
<dbReference type="AlphaFoldDB" id="A0A382LS95"/>
<dbReference type="PROSITE" id="PS00892">
    <property type="entry name" value="HIT_1"/>
    <property type="match status" value="1"/>
</dbReference>
<dbReference type="InterPro" id="IPR036265">
    <property type="entry name" value="HIT-like_sf"/>
</dbReference>
<dbReference type="EMBL" id="UINC01088178">
    <property type="protein sequence ID" value="SVC38177.1"/>
    <property type="molecule type" value="Genomic_DNA"/>
</dbReference>